<evidence type="ECO:0000256" key="2">
    <source>
        <dbReference type="ARBA" id="ARBA00022980"/>
    </source>
</evidence>
<dbReference type="PANTHER" id="PTHR11502">
    <property type="entry name" value="40S RIBOSOMAL PROTEIN S6"/>
    <property type="match status" value="1"/>
</dbReference>
<dbReference type="PROSITE" id="PS00578">
    <property type="entry name" value="RIBOSOMAL_S6E"/>
    <property type="match status" value="1"/>
</dbReference>
<dbReference type="HAMAP" id="MF_00512">
    <property type="entry name" value="Ribosomal_eS6"/>
    <property type="match status" value="1"/>
</dbReference>
<dbReference type="GO" id="GO:0006412">
    <property type="term" value="P:translation"/>
    <property type="evidence" value="ECO:0007669"/>
    <property type="project" value="UniProtKB-UniRule"/>
</dbReference>
<dbReference type="GO" id="GO:0003735">
    <property type="term" value="F:structural constituent of ribosome"/>
    <property type="evidence" value="ECO:0007669"/>
    <property type="project" value="InterPro"/>
</dbReference>
<dbReference type="EMBL" id="JZWS01000003">
    <property type="protein sequence ID" value="KJR79582.1"/>
    <property type="molecule type" value="Genomic_DNA"/>
</dbReference>
<dbReference type="InterPro" id="IPR001377">
    <property type="entry name" value="Ribosomal_eS6"/>
</dbReference>
<evidence type="ECO:0000256" key="4">
    <source>
        <dbReference type="HAMAP-Rule" id="MF_00512"/>
    </source>
</evidence>
<dbReference type="SMART" id="SM01405">
    <property type="entry name" value="Ribosomal_S6e"/>
    <property type="match status" value="1"/>
</dbReference>
<dbReference type="NCBIfam" id="NF003292">
    <property type="entry name" value="PRK04290.1-1"/>
    <property type="match status" value="1"/>
</dbReference>
<evidence type="ECO:0000313" key="5">
    <source>
        <dbReference type="EMBL" id="KJR79582.1"/>
    </source>
</evidence>
<comment type="similarity">
    <text evidence="1 4">Belongs to the eukaryotic ribosomal protein eS6 family.</text>
</comment>
<proteinExistence type="inferred from homology"/>
<dbReference type="InterPro" id="IPR018282">
    <property type="entry name" value="Ribosomal_eS6_CS"/>
</dbReference>
<dbReference type="AlphaFoldDB" id="A0A0F2LQ00"/>
<dbReference type="Pfam" id="PF01092">
    <property type="entry name" value="Ribosomal_S6e"/>
    <property type="match status" value="1"/>
</dbReference>
<reference evidence="6" key="2">
    <citation type="submission" date="2022-05" db="EMBL/GenBank/DDBJ databases">
        <title>Metagenome Sequencing of an Archaeal-Dominated Microbial Community from a Hot Spring at the Los Azufres Geothermal Field, Mexico.</title>
        <authorList>
            <person name="Marin-Paredes R."/>
            <person name="Martinez-Romero E."/>
            <person name="Servin-Garciduenas L.E."/>
        </authorList>
    </citation>
    <scope>NUCLEOTIDE SEQUENCE</scope>
    <source>
        <strain evidence="6">AZ1-454</strain>
    </source>
</reference>
<dbReference type="GO" id="GO:0005840">
    <property type="term" value="C:ribosome"/>
    <property type="evidence" value="ECO:0007669"/>
    <property type="project" value="UniProtKB-KW"/>
</dbReference>
<comment type="caution">
    <text evidence="5">The sequence shown here is derived from an EMBL/GenBank/DDBJ whole genome shotgun (WGS) entry which is preliminary data.</text>
</comment>
<accession>A0A0F2LQ00</accession>
<sequence length="211" mass="23127">MPEFKVVISDPESRNVKEVKVKVKAVDDVPSVEGEKEAKALPIAKISQKLKEQLNVDNLITLQVIRQEGDKKVKVKVHFTVQVDESAGDAVLISKSLAEKFGAEEFEAIAYRTKAFQLNVDQGKLNLMGLKIGDTFNLNINGVNLKLKITGGSDNSGFPMRPDISGAVKKKVLLAGPPGYYPVEDGGRRRKTIRGNTLTNDIVQVNCVIVR</sequence>
<dbReference type="EMBL" id="JZWS02000001">
    <property type="protein sequence ID" value="MCL7343466.1"/>
    <property type="molecule type" value="Genomic_DNA"/>
</dbReference>
<name>A0A0F2LQ00_9CREN</name>
<gene>
    <name evidence="4" type="primary">rps6e</name>
    <name evidence="6" type="ORF">TQ35_002695</name>
    <name evidence="5" type="ORF">TQ35_00900</name>
</gene>
<evidence type="ECO:0000256" key="1">
    <source>
        <dbReference type="ARBA" id="ARBA00009312"/>
    </source>
</evidence>
<protein>
    <recommendedName>
        <fullName evidence="4">Small ribosomal subunit protein eS6</fullName>
    </recommendedName>
</protein>
<keyword evidence="2 4" id="KW-0689">Ribosomal protein</keyword>
<dbReference type="PATRIC" id="fig|1326980.8.peg.1264"/>
<evidence type="ECO:0000256" key="3">
    <source>
        <dbReference type="ARBA" id="ARBA00023274"/>
    </source>
</evidence>
<dbReference type="GO" id="GO:1990904">
    <property type="term" value="C:ribonucleoprotein complex"/>
    <property type="evidence" value="ECO:0007669"/>
    <property type="project" value="UniProtKB-KW"/>
</dbReference>
<reference evidence="5" key="1">
    <citation type="submission" date="2015-03" db="EMBL/GenBank/DDBJ databases">
        <title>Metagenome Sequencing of an Archaeal-Dominated Microbial Community from a Hot Spring at the Los Azufres Geothermal Field, Mexico.</title>
        <authorList>
            <person name="Servin-Garciduenas L.E."/>
            <person name="Martinez-Romero E."/>
        </authorList>
    </citation>
    <scope>NUCLEOTIDE SEQUENCE [LARGE SCALE GENOMIC DNA]</scope>
    <source>
        <strain evidence="5">AZ1-454</strain>
    </source>
</reference>
<dbReference type="InterPro" id="IPR020924">
    <property type="entry name" value="Ribosomal_eS6_arc"/>
</dbReference>
<keyword evidence="3 4" id="KW-0687">Ribonucleoprotein</keyword>
<evidence type="ECO:0000313" key="6">
    <source>
        <dbReference type="EMBL" id="MCL7343466.1"/>
    </source>
</evidence>
<organism evidence="5">
    <name type="scientific">Candidatus Aramenus sulfurataquae</name>
    <dbReference type="NCBI Taxonomy" id="1326980"/>
    <lineage>
        <taxon>Archaea</taxon>
        <taxon>Thermoproteota</taxon>
        <taxon>Thermoprotei</taxon>
        <taxon>Sulfolobales</taxon>
        <taxon>Sulfolobaceae</taxon>
        <taxon>Candidatus Aramenus</taxon>
    </lineage>
</organism>